<comment type="catalytic activity">
    <reaction evidence="10">
        <text>a 2,3-saturated acyl-[ACP] + NADP(+) = a (2E)-enoyl-[ACP] + NADPH + H(+)</text>
        <dbReference type="Rhea" id="RHEA:22564"/>
        <dbReference type="Rhea" id="RHEA-COMP:9925"/>
        <dbReference type="Rhea" id="RHEA-COMP:9926"/>
        <dbReference type="ChEBI" id="CHEBI:15378"/>
        <dbReference type="ChEBI" id="CHEBI:57783"/>
        <dbReference type="ChEBI" id="CHEBI:58349"/>
        <dbReference type="ChEBI" id="CHEBI:78784"/>
        <dbReference type="ChEBI" id="CHEBI:78785"/>
        <dbReference type="EC" id="1.3.1.104"/>
    </reaction>
</comment>
<dbReference type="EMBL" id="SMAR01000001">
    <property type="protein sequence ID" value="TCT44995.1"/>
    <property type="molecule type" value="Genomic_DNA"/>
</dbReference>
<dbReference type="InterPro" id="IPR020843">
    <property type="entry name" value="ER"/>
</dbReference>
<dbReference type="InterPro" id="IPR051034">
    <property type="entry name" value="Mito_Enoyl-ACP_Reductase"/>
</dbReference>
<feature type="domain" description="Enoyl reductase (ER)" evidence="11">
    <location>
        <begin position="11"/>
        <end position="321"/>
    </location>
</feature>
<dbReference type="SMART" id="SM00829">
    <property type="entry name" value="PKS_ER"/>
    <property type="match status" value="1"/>
</dbReference>
<dbReference type="CDD" id="cd08292">
    <property type="entry name" value="ETR_like_2"/>
    <property type="match status" value="1"/>
</dbReference>
<dbReference type="InterPro" id="IPR013154">
    <property type="entry name" value="ADH-like_N"/>
</dbReference>
<evidence type="ECO:0000256" key="5">
    <source>
        <dbReference type="ARBA" id="ARBA00022946"/>
    </source>
</evidence>
<evidence type="ECO:0000313" key="12">
    <source>
        <dbReference type="EMBL" id="TCT44995.1"/>
    </source>
</evidence>
<dbReference type="SUPFAM" id="SSF50129">
    <property type="entry name" value="GroES-like"/>
    <property type="match status" value="1"/>
</dbReference>
<evidence type="ECO:0000259" key="11">
    <source>
        <dbReference type="SMART" id="SM00829"/>
    </source>
</evidence>
<evidence type="ECO:0000256" key="10">
    <source>
        <dbReference type="ARBA" id="ARBA00048843"/>
    </source>
</evidence>
<sequence length="323" mass="33676">MKAATHDTFGEPRDVLNAGEIAKPEPKAGEVLVRMTLSPIHNHDLWTVRGTYGYKPDLPAIGGSEAVGTIEAVGEGVDEGLMGKRVTASGVRGSWSEYFTVPGGSVIPLPDAIEDEAAAQLVAMPFSAISLHDFLNVSEGDWVIQTAANGAVGKILAVLAKSRGVNVVNLVRRAEAAEEISNLENIVVTTEDGWQDKVRAITGEKGAKAAVDSVGGKAAADLISLLGDDGLLVTFGSATGEPVPVASGEVIFKQLTIKGFWGARVIRDMEPEKKAALMKELIGLAASGKLPLDVGGVYALDNIIEAVDAALTPGRNGKIMMKG</sequence>
<keyword evidence="5" id="KW-0809">Transit peptide</keyword>
<dbReference type="Proteomes" id="UP000295097">
    <property type="component" value="Unassembled WGS sequence"/>
</dbReference>
<keyword evidence="4" id="KW-0521">NADP</keyword>
<keyword evidence="3" id="KW-0276">Fatty acid metabolism</keyword>
<accession>A0A4R3NYF1</accession>
<protein>
    <recommendedName>
        <fullName evidence="9">enoyl-[acyl-carrier-protein] reductase</fullName>
        <ecNumber evidence="9">1.3.1.104</ecNumber>
    </recommendedName>
</protein>
<evidence type="ECO:0000256" key="1">
    <source>
        <dbReference type="ARBA" id="ARBA00010371"/>
    </source>
</evidence>
<dbReference type="OrthoDB" id="9785812at2"/>
<organism evidence="12 13">
    <name type="scientific">Martelella mediterranea</name>
    <dbReference type="NCBI Taxonomy" id="293089"/>
    <lineage>
        <taxon>Bacteria</taxon>
        <taxon>Pseudomonadati</taxon>
        <taxon>Pseudomonadota</taxon>
        <taxon>Alphaproteobacteria</taxon>
        <taxon>Hyphomicrobiales</taxon>
        <taxon>Aurantimonadaceae</taxon>
        <taxon>Martelella</taxon>
    </lineage>
</organism>
<evidence type="ECO:0000256" key="7">
    <source>
        <dbReference type="ARBA" id="ARBA00023098"/>
    </source>
</evidence>
<evidence type="ECO:0000256" key="3">
    <source>
        <dbReference type="ARBA" id="ARBA00022832"/>
    </source>
</evidence>
<reference evidence="12 13" key="1">
    <citation type="submission" date="2019-03" db="EMBL/GenBank/DDBJ databases">
        <title>Freshwater and sediment microbial communities from various areas in North America, analyzing microbe dynamics in response to fracking.</title>
        <authorList>
            <person name="Lamendella R."/>
        </authorList>
    </citation>
    <scope>NUCLEOTIDE SEQUENCE [LARGE SCALE GENOMIC DNA]</scope>
    <source>
        <strain evidence="12 13">175.2</strain>
    </source>
</reference>
<keyword evidence="6" id="KW-0560">Oxidoreductase</keyword>
<keyword evidence="8" id="KW-0275">Fatty acid biosynthesis</keyword>
<dbReference type="Gene3D" id="3.90.180.10">
    <property type="entry name" value="Medium-chain alcohol dehydrogenases, catalytic domain"/>
    <property type="match status" value="1"/>
</dbReference>
<comment type="similarity">
    <text evidence="1">Belongs to the zinc-containing alcohol dehydrogenase family. Quinone oxidoreductase subfamily.</text>
</comment>
<evidence type="ECO:0000256" key="6">
    <source>
        <dbReference type="ARBA" id="ARBA00023002"/>
    </source>
</evidence>
<keyword evidence="7" id="KW-0443">Lipid metabolism</keyword>
<dbReference type="InterPro" id="IPR011032">
    <property type="entry name" value="GroES-like_sf"/>
</dbReference>
<evidence type="ECO:0000256" key="8">
    <source>
        <dbReference type="ARBA" id="ARBA00023160"/>
    </source>
</evidence>
<proteinExistence type="inferred from homology"/>
<name>A0A4R3NYF1_9HYPH</name>
<dbReference type="AlphaFoldDB" id="A0A4R3NYF1"/>
<dbReference type="EC" id="1.3.1.104" evidence="9"/>
<dbReference type="Pfam" id="PF00107">
    <property type="entry name" value="ADH_zinc_N"/>
    <property type="match status" value="1"/>
</dbReference>
<evidence type="ECO:0000313" key="13">
    <source>
        <dbReference type="Proteomes" id="UP000295097"/>
    </source>
</evidence>
<dbReference type="RefSeq" id="WP_132307474.1">
    <property type="nucleotide sequence ID" value="NZ_SMAR01000001.1"/>
</dbReference>
<evidence type="ECO:0000256" key="9">
    <source>
        <dbReference type="ARBA" id="ARBA00038963"/>
    </source>
</evidence>
<dbReference type="GO" id="GO:0141148">
    <property type="term" value="F:enoyl-[acyl-carrier-protein] reductase (NADPH) activity"/>
    <property type="evidence" value="ECO:0007669"/>
    <property type="project" value="UniProtKB-EC"/>
</dbReference>
<dbReference type="SUPFAM" id="SSF51735">
    <property type="entry name" value="NAD(P)-binding Rossmann-fold domains"/>
    <property type="match status" value="1"/>
</dbReference>
<dbReference type="GO" id="GO:0006633">
    <property type="term" value="P:fatty acid biosynthetic process"/>
    <property type="evidence" value="ECO:0007669"/>
    <property type="project" value="UniProtKB-KW"/>
</dbReference>
<evidence type="ECO:0000256" key="2">
    <source>
        <dbReference type="ARBA" id="ARBA00022516"/>
    </source>
</evidence>
<comment type="caution">
    <text evidence="12">The sequence shown here is derived from an EMBL/GenBank/DDBJ whole genome shotgun (WGS) entry which is preliminary data.</text>
</comment>
<dbReference type="PANTHER" id="PTHR43981:SF2">
    <property type="entry name" value="ENOYL-[ACYL-CARRIER-PROTEIN] REDUCTASE, MITOCHONDRIAL"/>
    <property type="match status" value="1"/>
</dbReference>
<keyword evidence="2" id="KW-0444">Lipid biosynthesis</keyword>
<gene>
    <name evidence="12" type="ORF">EDC90_1001133</name>
</gene>
<dbReference type="InterPro" id="IPR036291">
    <property type="entry name" value="NAD(P)-bd_dom_sf"/>
</dbReference>
<dbReference type="InterPro" id="IPR013149">
    <property type="entry name" value="ADH-like_C"/>
</dbReference>
<dbReference type="Gene3D" id="3.40.50.720">
    <property type="entry name" value="NAD(P)-binding Rossmann-like Domain"/>
    <property type="match status" value="1"/>
</dbReference>
<evidence type="ECO:0000256" key="4">
    <source>
        <dbReference type="ARBA" id="ARBA00022857"/>
    </source>
</evidence>
<dbReference type="Pfam" id="PF08240">
    <property type="entry name" value="ADH_N"/>
    <property type="match status" value="1"/>
</dbReference>
<dbReference type="PANTHER" id="PTHR43981">
    <property type="entry name" value="ENOYL-[ACYL-CARRIER-PROTEIN] REDUCTASE, MITOCHONDRIAL"/>
    <property type="match status" value="1"/>
</dbReference>
<keyword evidence="13" id="KW-1185">Reference proteome</keyword>